<reference evidence="1 2" key="2">
    <citation type="journal article" date="2020" name="Cell Rep.">
        <title>Acquisition and Adaptation of Ultra-small Parasitic Reduced Genome Bacteria to Mammalian Hosts.</title>
        <authorList>
            <person name="McLean J.S."/>
            <person name="Bor B."/>
            <person name="Kerns K.A."/>
            <person name="Liu Q."/>
            <person name="To T.T."/>
            <person name="Solden L."/>
            <person name="Hendrickson E.L."/>
            <person name="Wrighton K."/>
            <person name="Shi W."/>
            <person name="He X."/>
        </authorList>
    </citation>
    <scope>NUCLEOTIDE SEQUENCE [LARGE SCALE GENOMIC DNA]</scope>
    <source>
        <strain evidence="1 2">TM7_G3_2_Rum_HOT_351B</strain>
    </source>
</reference>
<evidence type="ECO:0000313" key="2">
    <source>
        <dbReference type="Proteomes" id="UP001191019"/>
    </source>
</evidence>
<evidence type="ECO:0000313" key="1">
    <source>
        <dbReference type="EMBL" id="RYC75153.1"/>
    </source>
</evidence>
<dbReference type="RefSeq" id="WP_129734323.1">
    <property type="nucleotide sequence ID" value="NZ_PRLM01000001.1"/>
</dbReference>
<sequence length="120" mass="13853">MIEKIEMSGNGYKIEEPFKKYTEKRIGKLDRYLPRGAKKDVVAKVVVSEIGKNKGEKYEISVAMDIPGGKVIAARDECSNVFAGVDLVEAKLMGQIRRYKLEVQPHRQKKNWRNLFIRRK</sequence>
<accession>A0ABY0FPF1</accession>
<proteinExistence type="predicted"/>
<dbReference type="NCBIfam" id="TIGR00741">
    <property type="entry name" value="yfiA"/>
    <property type="match status" value="1"/>
</dbReference>
<reference evidence="1 2" key="1">
    <citation type="journal article" date="2018" name="bioRxiv">
        <title>Evidence of independent acquisition and adaption of ultra-small bacteria to human hosts across the highly diverse yet reduced genomes of the phylum Saccharibacteria.</title>
        <authorList>
            <person name="McLean J.S."/>
            <person name="Bor B."/>
            <person name="To T.T."/>
            <person name="Liu Q."/>
            <person name="Kearns K.A."/>
            <person name="Solden L.M."/>
            <person name="Wrighton K.C."/>
            <person name="He X."/>
            <person name="Shi W."/>
        </authorList>
    </citation>
    <scope>NUCLEOTIDE SEQUENCE [LARGE SCALE GENOMIC DNA]</scope>
    <source>
        <strain evidence="1 2">TM7_G3_2_Rum_HOT_351B</strain>
    </source>
</reference>
<dbReference type="Pfam" id="PF02482">
    <property type="entry name" value="Ribosomal_S30AE"/>
    <property type="match status" value="1"/>
</dbReference>
<dbReference type="SUPFAM" id="SSF69754">
    <property type="entry name" value="Ribosome binding protein Y (YfiA homologue)"/>
    <property type="match status" value="1"/>
</dbReference>
<name>A0ABY0FPF1_9BACT</name>
<organism evidence="1 2">
    <name type="scientific">Candidatus Nanosyncoccus alces</name>
    <dbReference type="NCBI Taxonomy" id="2171997"/>
    <lineage>
        <taxon>Bacteria</taxon>
        <taxon>Candidatus Saccharimonadota</taxon>
        <taxon>Candidatus Nanosyncoccalia</taxon>
        <taxon>Candidatus Nanosyncoccales</taxon>
        <taxon>Candidatus Nanosyncoccaceae</taxon>
        <taxon>Candidatus Nanosyncoccus</taxon>
    </lineage>
</organism>
<gene>
    <name evidence="1" type="primary">hpf</name>
    <name evidence="1" type="ORF">G3RUM_00096</name>
</gene>
<dbReference type="Gene3D" id="3.30.160.100">
    <property type="entry name" value="Ribosome hibernation promotion factor-like"/>
    <property type="match status" value="1"/>
</dbReference>
<dbReference type="EMBL" id="PRLM01000001">
    <property type="protein sequence ID" value="RYC75153.1"/>
    <property type="molecule type" value="Genomic_DNA"/>
</dbReference>
<protein>
    <submittedName>
        <fullName evidence="1">Ribosome hibernation promotion factor</fullName>
    </submittedName>
</protein>
<dbReference type="InterPro" id="IPR003489">
    <property type="entry name" value="RHF/RaiA"/>
</dbReference>
<dbReference type="Proteomes" id="UP001191019">
    <property type="component" value="Unassembled WGS sequence"/>
</dbReference>
<comment type="caution">
    <text evidence="1">The sequence shown here is derived from an EMBL/GenBank/DDBJ whole genome shotgun (WGS) entry which is preliminary data.</text>
</comment>
<dbReference type="InterPro" id="IPR036567">
    <property type="entry name" value="RHF-like"/>
</dbReference>
<keyword evidence="2" id="KW-1185">Reference proteome</keyword>